<dbReference type="GO" id="GO:0045505">
    <property type="term" value="F:dynein intermediate chain binding"/>
    <property type="evidence" value="ECO:0007669"/>
    <property type="project" value="InterPro"/>
</dbReference>
<name>A0AAD3CIZ5_9STRA</name>
<feature type="domain" description="Dynein heavy chain tail" evidence="1">
    <location>
        <begin position="175"/>
        <end position="747"/>
    </location>
</feature>
<dbReference type="PANTHER" id="PTHR46532">
    <property type="entry name" value="MALE FERTILITY FACTOR KL5"/>
    <property type="match status" value="1"/>
</dbReference>
<dbReference type="GO" id="GO:0051959">
    <property type="term" value="F:dynein light intermediate chain binding"/>
    <property type="evidence" value="ECO:0007669"/>
    <property type="project" value="InterPro"/>
</dbReference>
<dbReference type="Pfam" id="PF08385">
    <property type="entry name" value="DHC_N1"/>
    <property type="match status" value="1"/>
</dbReference>
<dbReference type="AlphaFoldDB" id="A0AAD3CIZ5"/>
<dbReference type="PANTHER" id="PTHR46532:SF11">
    <property type="entry name" value="DYNEIN AXONEMAL HEAVY CHAIN 12"/>
    <property type="match status" value="1"/>
</dbReference>
<keyword evidence="3" id="KW-1185">Reference proteome</keyword>
<evidence type="ECO:0000259" key="1">
    <source>
        <dbReference type="Pfam" id="PF08385"/>
    </source>
</evidence>
<protein>
    <recommendedName>
        <fullName evidence="1">Dynein heavy chain tail domain-containing protein</fullName>
    </recommendedName>
</protein>
<dbReference type="GO" id="GO:0007018">
    <property type="term" value="P:microtubule-based movement"/>
    <property type="evidence" value="ECO:0007669"/>
    <property type="project" value="InterPro"/>
</dbReference>
<evidence type="ECO:0000313" key="3">
    <source>
        <dbReference type="Proteomes" id="UP001054902"/>
    </source>
</evidence>
<dbReference type="GO" id="GO:0005858">
    <property type="term" value="C:axonemal dynein complex"/>
    <property type="evidence" value="ECO:0007669"/>
    <property type="project" value="TreeGrafter"/>
</dbReference>
<dbReference type="EMBL" id="BLLK01000022">
    <property type="protein sequence ID" value="GFH46927.1"/>
    <property type="molecule type" value="Genomic_DNA"/>
</dbReference>
<organism evidence="2 3">
    <name type="scientific">Chaetoceros tenuissimus</name>
    <dbReference type="NCBI Taxonomy" id="426638"/>
    <lineage>
        <taxon>Eukaryota</taxon>
        <taxon>Sar</taxon>
        <taxon>Stramenopiles</taxon>
        <taxon>Ochrophyta</taxon>
        <taxon>Bacillariophyta</taxon>
        <taxon>Coscinodiscophyceae</taxon>
        <taxon>Chaetocerotophycidae</taxon>
        <taxon>Chaetocerotales</taxon>
        <taxon>Chaetocerotaceae</taxon>
        <taxon>Chaetoceros</taxon>
    </lineage>
</organism>
<accession>A0AAD3CIZ5</accession>
<sequence>MEESPFTNWILDQAKALNVSCSIDELSEKHLDAVEKFQHDEVLTTLFLTKDENKSLILSNNLPDSTEGNLIYFIKSQGKLISFKNAKDEVIFGHIQTKDFTISSILEILQERLYPNFFEREWTRAARVELEGLFHRLLASLTESANDECNNLKMTLYIPEIATMDESGGFEKERIRQLETIAVHWIRQVKEVLTSHDHSIYSMEQQGVMQELHFWQTREECLEQLLSVLKSEQLLSILNVLQRSNSKYVQPVLNLTGALSSGKEEAAKSVKFLSMFKEPCEQLKSSNVSDISKLMPTFLHCIRLIHCHSTNYSSLESISDLLRRVSSEIIRRCAANVSLNDLFYGDVDKATKSLNDCIQCGNKWKEYYNTVVVNINRDKKMNGQDNSWQKDDPSIFAEVDAFLQRCQELLVVAENRIQFVLMLEDSSFANVDSNVGVSIAQIKSIFSFELDVLDKLEYPILSPRDSYEWHGKFNSFKSTISELELTLSSTINAALMEIEVVESFVHLLQIFEKVAFRDTIKDCLKKQQEKARQFLKRQCELVSREFDSNHEVLLDSTKSYGDLALWVNSLRKGLEFSYDSICSCSATQIGVQNDAIELAYRGIVQTLNSYQQQLFVDWTRSFESLDVEDSLGQSLLSKTISTSKGLQFKQISMNFNTDVSWLLSEASKFEQLHDTNYYTPTNILSVYHMKEELAMKREHIMGLVREYNDLLHELDSVPMQNLYHDDLCMLEKKLRPGFSNRLCWTTKVSIIEKFTGSLSAMIRSVHRKVRDYKSKGKQMDSLLRVIESTLLVEIEEGISFSGIELESFATAELQKSREFIVSSIEDMRGVLNELSDSQFSNVCEETTKEWDQQNEIFEERLLESLLSSCRLSFKKLLEAMKDRDGAMFEVKACIREGRLETFPSAIVVTNALNKTCKDVVEMFKTVAPLSGKKNKLMFYNEIVTDECLLELIQNIMNKMSVEAVTLREGLQKWDEFRLLWTRDISSHARKSEERNGKIHIEIEEYLALEESLASKSMVYKYTFIQINFEELKKELEDLLARSLNSLSSIIHRE</sequence>
<comment type="caution">
    <text evidence="2">The sequence shown here is derived from an EMBL/GenBank/DDBJ whole genome shotgun (WGS) entry which is preliminary data.</text>
</comment>
<evidence type="ECO:0000313" key="2">
    <source>
        <dbReference type="EMBL" id="GFH46927.1"/>
    </source>
</evidence>
<dbReference type="InterPro" id="IPR013594">
    <property type="entry name" value="Dynein_heavy_tail"/>
</dbReference>
<reference evidence="2 3" key="1">
    <citation type="journal article" date="2021" name="Sci. Rep.">
        <title>The genome of the diatom Chaetoceros tenuissimus carries an ancient integrated fragment of an extant virus.</title>
        <authorList>
            <person name="Hongo Y."/>
            <person name="Kimura K."/>
            <person name="Takaki Y."/>
            <person name="Yoshida Y."/>
            <person name="Baba S."/>
            <person name="Kobayashi G."/>
            <person name="Nagasaki K."/>
            <person name="Hano T."/>
            <person name="Tomaru Y."/>
        </authorList>
    </citation>
    <scope>NUCLEOTIDE SEQUENCE [LARGE SCALE GENOMIC DNA]</scope>
    <source>
        <strain evidence="2 3">NIES-3715</strain>
    </source>
</reference>
<dbReference type="InterPro" id="IPR026983">
    <property type="entry name" value="DHC"/>
</dbReference>
<proteinExistence type="predicted"/>
<gene>
    <name evidence="2" type="ORF">CTEN210_03401</name>
</gene>
<dbReference type="Proteomes" id="UP001054902">
    <property type="component" value="Unassembled WGS sequence"/>
</dbReference>